<dbReference type="PANTHER" id="PTHR12192">
    <property type="entry name" value="CATION TRANSPORT PROTEIN CHAC-RELATED"/>
    <property type="match status" value="1"/>
</dbReference>
<evidence type="ECO:0000256" key="1">
    <source>
        <dbReference type="ARBA" id="ARBA00012344"/>
    </source>
</evidence>
<evidence type="ECO:0000313" key="4">
    <source>
        <dbReference type="Proteomes" id="UP001556098"/>
    </source>
</evidence>
<keyword evidence="4" id="KW-1185">Reference proteome</keyword>
<reference evidence="3 4" key="1">
    <citation type="submission" date="2024-07" db="EMBL/GenBank/DDBJ databases">
        <title>Marimonas sp.nov., isolated from tidal-flat sediment.</title>
        <authorList>
            <person name="Jayan J.N."/>
            <person name="Lee S.S."/>
        </authorList>
    </citation>
    <scope>NUCLEOTIDE SEQUENCE [LARGE SCALE GENOMIC DNA]</scope>
    <source>
        <strain evidence="3 4">MJW-29</strain>
    </source>
</reference>
<dbReference type="EC" id="4.3.2.7" evidence="1"/>
<accession>A0ABV3RMA1</accession>
<name>A0ABV3RMA1_9RHOB</name>
<dbReference type="CDD" id="cd06661">
    <property type="entry name" value="GGCT_like"/>
    <property type="match status" value="1"/>
</dbReference>
<dbReference type="PANTHER" id="PTHR12192:SF2">
    <property type="entry name" value="GLUTATHIONE-SPECIFIC GAMMA-GLUTAMYLCYCLOTRANSFERASE 2"/>
    <property type="match status" value="1"/>
</dbReference>
<dbReference type="InterPro" id="IPR013024">
    <property type="entry name" value="GGCT-like"/>
</dbReference>
<comment type="caution">
    <text evidence="3">The sequence shown here is derived from an EMBL/GenBank/DDBJ whole genome shotgun (WGS) entry which is preliminary data.</text>
</comment>
<dbReference type="Pfam" id="PF04752">
    <property type="entry name" value="ChaC"/>
    <property type="match status" value="1"/>
</dbReference>
<keyword evidence="2" id="KW-0456">Lyase</keyword>
<dbReference type="Gene3D" id="3.10.490.10">
    <property type="entry name" value="Gamma-glutamyl cyclotransferase-like"/>
    <property type="match status" value="1"/>
</dbReference>
<evidence type="ECO:0000313" key="3">
    <source>
        <dbReference type="EMBL" id="MEW9920112.1"/>
    </source>
</evidence>
<protein>
    <recommendedName>
        <fullName evidence="1">glutathione-specific gamma-glutamylcyclotransferase</fullName>
        <ecNumber evidence="1">4.3.2.7</ecNumber>
    </recommendedName>
</protein>
<sequence length="249" mass="28378">MPFPPHVFRHTPALRGLITPPDASEMRFGQDRFDELDEQAREEGWPPGWRMDHDAREANRQAVLANRMTRDLWVFAYGSLIWDPAVHVEEYRYGALPGWRRRFCMRLDGGRGTYDRPGLMAALDEGGHCDGVVFRIPAALVDRETQFMWRREMFAGAYRPVFFEVGTPQGPVEALTFVMDHDNPRYMPEVSEEEAARMIALAEGRLGPNFAYLDSLVRHLDELGITDADIHRLHAIAGAIRAEAGLYPP</sequence>
<dbReference type="SUPFAM" id="SSF110857">
    <property type="entry name" value="Gamma-glutamyl cyclotransferase-like"/>
    <property type="match status" value="1"/>
</dbReference>
<organism evidence="3 4">
    <name type="scientific">Sulfitobacter sediminis</name>
    <dbReference type="NCBI Taxonomy" id="3234186"/>
    <lineage>
        <taxon>Bacteria</taxon>
        <taxon>Pseudomonadati</taxon>
        <taxon>Pseudomonadota</taxon>
        <taxon>Alphaproteobacteria</taxon>
        <taxon>Rhodobacterales</taxon>
        <taxon>Roseobacteraceae</taxon>
        <taxon>Sulfitobacter</taxon>
    </lineage>
</organism>
<dbReference type="InterPro" id="IPR036568">
    <property type="entry name" value="GGCT-like_sf"/>
</dbReference>
<dbReference type="Proteomes" id="UP001556098">
    <property type="component" value="Unassembled WGS sequence"/>
</dbReference>
<dbReference type="InterPro" id="IPR006840">
    <property type="entry name" value="ChaC"/>
</dbReference>
<evidence type="ECO:0000256" key="2">
    <source>
        <dbReference type="ARBA" id="ARBA00023239"/>
    </source>
</evidence>
<gene>
    <name evidence="3" type="ORF">AB2B41_10885</name>
</gene>
<dbReference type="EMBL" id="JBFNXX010000007">
    <property type="protein sequence ID" value="MEW9920112.1"/>
    <property type="molecule type" value="Genomic_DNA"/>
</dbReference>
<proteinExistence type="predicted"/>
<dbReference type="RefSeq" id="WP_367877818.1">
    <property type="nucleotide sequence ID" value="NZ_JBFNXX010000007.1"/>
</dbReference>